<dbReference type="InterPro" id="IPR058240">
    <property type="entry name" value="rSAM_sf"/>
</dbReference>
<dbReference type="InterPro" id="IPR007197">
    <property type="entry name" value="rSAM"/>
</dbReference>
<evidence type="ECO:0000313" key="6">
    <source>
        <dbReference type="EMBL" id="GAH12335.1"/>
    </source>
</evidence>
<reference evidence="6" key="1">
    <citation type="journal article" date="2014" name="Front. Microbiol.">
        <title>High frequency of phylogenetically diverse reductive dehalogenase-homologous genes in deep subseafloor sedimentary metagenomes.</title>
        <authorList>
            <person name="Kawai M."/>
            <person name="Futagami T."/>
            <person name="Toyoda A."/>
            <person name="Takaki Y."/>
            <person name="Nishi S."/>
            <person name="Hori S."/>
            <person name="Arai W."/>
            <person name="Tsubouchi T."/>
            <person name="Morono Y."/>
            <person name="Uchiyama I."/>
            <person name="Ito T."/>
            <person name="Fujiyama A."/>
            <person name="Inagaki F."/>
            <person name="Takami H."/>
        </authorList>
    </citation>
    <scope>NUCLEOTIDE SEQUENCE</scope>
    <source>
        <strain evidence="6">Expedition CK06-06</strain>
    </source>
</reference>
<dbReference type="GO" id="GO:0051536">
    <property type="term" value="F:iron-sulfur cluster binding"/>
    <property type="evidence" value="ECO:0007669"/>
    <property type="project" value="UniProtKB-KW"/>
</dbReference>
<dbReference type="PANTHER" id="PTHR11228">
    <property type="entry name" value="RADICAL SAM DOMAIN PROTEIN"/>
    <property type="match status" value="1"/>
</dbReference>
<sequence length="234" mass="27188">MCPSHSKSIPKEYKFKHKKAPDMSRKLLQDILDRYNKALRVWLVGTGEPILNPNFFDLVKECVKRKMIVNTFSNGFAIKNYKGKLVNCGLDRICISINGQNSEEFNRITGMPKDYYHIITENISSLVETRNEMNSKTKIELSFIIDQFNYLNIEQMIKVSGKFGIDSVSLNNFLPTPYVGLTPAERCLFENDSNIKGEIKRLKKLKFSCSVIWPKLLSDCLQDRKKCRWPFRMI</sequence>
<keyword evidence="4" id="KW-0411">Iron-sulfur</keyword>
<evidence type="ECO:0000256" key="4">
    <source>
        <dbReference type="ARBA" id="ARBA00023014"/>
    </source>
</evidence>
<dbReference type="Pfam" id="PF04055">
    <property type="entry name" value="Radical_SAM"/>
    <property type="match status" value="1"/>
</dbReference>
<dbReference type="EMBL" id="BART01029931">
    <property type="protein sequence ID" value="GAH12335.1"/>
    <property type="molecule type" value="Genomic_DNA"/>
</dbReference>
<comment type="caution">
    <text evidence="6">The sequence shown here is derived from an EMBL/GenBank/DDBJ whole genome shotgun (WGS) entry which is preliminary data.</text>
</comment>
<gene>
    <name evidence="6" type="ORF">S01H4_52398</name>
</gene>
<dbReference type="InterPro" id="IPR050377">
    <property type="entry name" value="Radical_SAM_PqqE_MftC-like"/>
</dbReference>
<dbReference type="GO" id="GO:0003824">
    <property type="term" value="F:catalytic activity"/>
    <property type="evidence" value="ECO:0007669"/>
    <property type="project" value="InterPro"/>
</dbReference>
<protein>
    <recommendedName>
        <fullName evidence="5">Radical SAM core domain-containing protein</fullName>
    </recommendedName>
</protein>
<dbReference type="CDD" id="cd01335">
    <property type="entry name" value="Radical_SAM"/>
    <property type="match status" value="1"/>
</dbReference>
<proteinExistence type="predicted"/>
<dbReference type="InterPro" id="IPR013785">
    <property type="entry name" value="Aldolase_TIM"/>
</dbReference>
<dbReference type="AlphaFoldDB" id="X1DVS4"/>
<evidence type="ECO:0000256" key="2">
    <source>
        <dbReference type="ARBA" id="ARBA00022723"/>
    </source>
</evidence>
<name>X1DVS4_9ZZZZ</name>
<keyword evidence="3" id="KW-0408">Iron</keyword>
<dbReference type="PANTHER" id="PTHR11228:SF7">
    <property type="entry name" value="PQQA PEPTIDE CYCLASE"/>
    <property type="match status" value="1"/>
</dbReference>
<keyword evidence="2" id="KW-0479">Metal-binding</keyword>
<feature type="non-terminal residue" evidence="6">
    <location>
        <position position="234"/>
    </location>
</feature>
<feature type="domain" description="Radical SAM core" evidence="5">
    <location>
        <begin position="15"/>
        <end position="128"/>
    </location>
</feature>
<evidence type="ECO:0000256" key="1">
    <source>
        <dbReference type="ARBA" id="ARBA00022691"/>
    </source>
</evidence>
<accession>X1DVS4</accession>
<keyword evidence="1" id="KW-0949">S-adenosyl-L-methionine</keyword>
<evidence type="ECO:0000256" key="3">
    <source>
        <dbReference type="ARBA" id="ARBA00023004"/>
    </source>
</evidence>
<organism evidence="6">
    <name type="scientific">marine sediment metagenome</name>
    <dbReference type="NCBI Taxonomy" id="412755"/>
    <lineage>
        <taxon>unclassified sequences</taxon>
        <taxon>metagenomes</taxon>
        <taxon>ecological metagenomes</taxon>
    </lineage>
</organism>
<evidence type="ECO:0000259" key="5">
    <source>
        <dbReference type="Pfam" id="PF04055"/>
    </source>
</evidence>
<dbReference type="Gene3D" id="3.20.20.70">
    <property type="entry name" value="Aldolase class I"/>
    <property type="match status" value="1"/>
</dbReference>
<dbReference type="GO" id="GO:0046872">
    <property type="term" value="F:metal ion binding"/>
    <property type="evidence" value="ECO:0007669"/>
    <property type="project" value="UniProtKB-KW"/>
</dbReference>
<dbReference type="SUPFAM" id="SSF102114">
    <property type="entry name" value="Radical SAM enzymes"/>
    <property type="match status" value="1"/>
</dbReference>